<protein>
    <submittedName>
        <fullName evidence="1">S8/S53 family peptidase</fullName>
        <ecNumber evidence="1">3.4.-.-</ecNumber>
    </submittedName>
</protein>
<accession>A0ACD4P2I3</accession>
<dbReference type="EC" id="3.4.-.-" evidence="1"/>
<reference evidence="1" key="1">
    <citation type="journal article" date="2024" name="Int. J. Syst. Evol. Microbiol.">
        <title>Pseudomonas fortuita sp. nov., isolated from the endosphere of a wild yam.</title>
        <authorList>
            <person name="Carlier A."/>
            <person name="Beaumel M."/>
            <person name="Moreau S."/>
            <person name="Acar T."/>
            <person name="Sana T.G."/>
            <person name="Cnockaert M."/>
            <person name="Vandamme P."/>
        </authorList>
    </citation>
    <scope>NUCLEOTIDE SEQUENCE</scope>
    <source>
        <strain evidence="1">GMI12077</strain>
    </source>
</reference>
<evidence type="ECO:0000313" key="1">
    <source>
        <dbReference type="EMBL" id="WAP62079.1"/>
    </source>
</evidence>
<dbReference type="Proteomes" id="UP001163982">
    <property type="component" value="Chromosome"/>
</dbReference>
<keyword evidence="2" id="KW-1185">Reference proteome</keyword>
<organism evidence="1 2">
    <name type="scientific">Pseudomonas fortuita</name>
    <dbReference type="NCBI Taxonomy" id="3233375"/>
    <lineage>
        <taxon>Bacteria</taxon>
        <taxon>Pseudomonadati</taxon>
        <taxon>Pseudomonadota</taxon>
        <taxon>Gammaproteobacteria</taxon>
        <taxon>Pseudomonadales</taxon>
        <taxon>Pseudomonadaceae</taxon>
        <taxon>Pseudomonas</taxon>
    </lineage>
</organism>
<sequence length="586" mass="62713">MNGRMLLTAWAAILLTCGAEASDTLRIDDLAPYGRGDTAGFQKWCAQVRGVNQAPPAVVVDGVTLPISRVKQQRDSLCFNLAEGVNSGPVWLSAGGFTSNAVWLSTRQSWVQSPSQDRLVTINDRVVTALDLVSLILRENTNGLLETRRIALQYDVDIVGVIPPLNVVQVRLRARTLAARHSIVSSMKSDPAVQGIVVEDDNPERPEDPERIIEPPDQAGWIANKLEQAVEAFKHNVREQGRSFQPTNVVVGVVEKGVNFESTDFSAFAAPCKGVGTCLYARHSSAINGHGSVVAGILAARLYPRGNVAFLSRLGAVGGRFDIIVDRGAASGVTARIAASVNLVEDGARVLNWSWGVHRIGTLNLRGEPVDINVRTDEAMAGYELLLRRFFDWLEHRHSSVVVVNSAGNSASTTDDHLPASLSSAQLVVVGGHQRSRQVVDVADPRFAVPRSSSNVGPRIDISAAACPNPSRSTAVRAGRGGGCGTSYAAALVTGVVAAMISINPDLTPRQIKHLLRQSALPMIARPDQARRIGPTRPIRAAACSNNVACAVEQFARLDMHQALALAVKTKRHPSMAEDGGGELLE</sequence>
<dbReference type="EMBL" id="CP114035">
    <property type="protein sequence ID" value="WAP62079.1"/>
    <property type="molecule type" value="Genomic_DNA"/>
</dbReference>
<proteinExistence type="predicted"/>
<keyword evidence="1" id="KW-0378">Hydrolase</keyword>
<evidence type="ECO:0000313" key="2">
    <source>
        <dbReference type="Proteomes" id="UP001163982"/>
    </source>
</evidence>
<name>A0ACD4P2I3_9PSED</name>
<gene>
    <name evidence="1" type="ORF">OZ911_19445</name>
</gene>